<dbReference type="EMBL" id="MU154588">
    <property type="protein sequence ID" value="KAF9493258.1"/>
    <property type="molecule type" value="Genomic_DNA"/>
</dbReference>
<organism evidence="1 2">
    <name type="scientific">Pleurotus eryngii</name>
    <name type="common">Boletus of the steppes</name>
    <dbReference type="NCBI Taxonomy" id="5323"/>
    <lineage>
        <taxon>Eukaryota</taxon>
        <taxon>Fungi</taxon>
        <taxon>Dikarya</taxon>
        <taxon>Basidiomycota</taxon>
        <taxon>Agaricomycotina</taxon>
        <taxon>Agaricomycetes</taxon>
        <taxon>Agaricomycetidae</taxon>
        <taxon>Agaricales</taxon>
        <taxon>Pleurotineae</taxon>
        <taxon>Pleurotaceae</taxon>
        <taxon>Pleurotus</taxon>
    </lineage>
</organism>
<sequence>MPCKATKTSKSMYKVAIPAPNVPTNVTPPTSVVVVTVLLTPHPKRVSPKKLATPSDAPAIQISSLLHIPPIRRRLSFGTASNTEADSTSVSSQTDIDIPLSSSAALFDDDNDVDQPLALGKVVETVDVALNIEEDTEMTPTQVTPKVSDAKCKPATCAKKPVILSPDECKAAQMANPTKWQKAIDQIDFNDESPSRMQAVATFQDSPQELVLLMDNEAEDIVDNWNSPSPSPSQSLGSLTAKSVEHSVECKGKASPQGKVICTGHYNDNPILLDMSDDKEEQKTAGPAVNTHNQPTFPEIPSLFNGIVSVLKSLGILRQLQTSELVPKYTAQDSEEGLVPQMLHVMGCMVDEYAAVSIYDALLFRGRGMYVNPLIANPCNFTIFAKRVVFALGSQAPAIFVMPVVVKNDMHLRLNGWMFNEVFGLFSCFVGSLFNSDLIYAYMNNCCLQFSSRFHKADSQNNSYPSGSALSTPQCTSKALAAFKVVGSSRNKAQQDLSASALTIQYLSSLAATDTIPIYDGCLGCGNFCFNNEDWDQLPSMICYSVPTPAAGKLPDNSHIQELPSSKGNKFVVALVSFTIGTFNPKENPMAMVVSFNLQFSILLCLYKALDTPHKVMKGYIDHVRATMG</sequence>
<dbReference type="AlphaFoldDB" id="A0A9P5ZU86"/>
<accession>A0A9P5ZU86</accession>
<evidence type="ECO:0000313" key="2">
    <source>
        <dbReference type="Proteomes" id="UP000807025"/>
    </source>
</evidence>
<proteinExistence type="predicted"/>
<evidence type="ECO:0000313" key="1">
    <source>
        <dbReference type="EMBL" id="KAF9493258.1"/>
    </source>
</evidence>
<keyword evidence="2" id="KW-1185">Reference proteome</keyword>
<name>A0A9P5ZU86_PLEER</name>
<gene>
    <name evidence="1" type="ORF">BDN71DRAFT_1450495</name>
</gene>
<dbReference type="OrthoDB" id="3067694at2759"/>
<protein>
    <submittedName>
        <fullName evidence="1">Uncharacterized protein</fullName>
    </submittedName>
</protein>
<reference evidence="1" key="1">
    <citation type="submission" date="2020-11" db="EMBL/GenBank/DDBJ databases">
        <authorList>
            <consortium name="DOE Joint Genome Institute"/>
            <person name="Ahrendt S."/>
            <person name="Riley R."/>
            <person name="Andreopoulos W."/>
            <person name="Labutti K."/>
            <person name="Pangilinan J."/>
            <person name="Ruiz-Duenas F.J."/>
            <person name="Barrasa J.M."/>
            <person name="Sanchez-Garcia M."/>
            <person name="Camarero S."/>
            <person name="Miyauchi S."/>
            <person name="Serrano A."/>
            <person name="Linde D."/>
            <person name="Babiker R."/>
            <person name="Drula E."/>
            <person name="Ayuso-Fernandez I."/>
            <person name="Pacheco R."/>
            <person name="Padilla G."/>
            <person name="Ferreira P."/>
            <person name="Barriuso J."/>
            <person name="Kellner H."/>
            <person name="Castanera R."/>
            <person name="Alfaro M."/>
            <person name="Ramirez L."/>
            <person name="Pisabarro A.G."/>
            <person name="Kuo A."/>
            <person name="Tritt A."/>
            <person name="Lipzen A."/>
            <person name="He G."/>
            <person name="Yan M."/>
            <person name="Ng V."/>
            <person name="Cullen D."/>
            <person name="Martin F."/>
            <person name="Rosso M.-N."/>
            <person name="Henrissat B."/>
            <person name="Hibbett D."/>
            <person name="Martinez A.T."/>
            <person name="Grigoriev I.V."/>
        </authorList>
    </citation>
    <scope>NUCLEOTIDE SEQUENCE</scope>
    <source>
        <strain evidence="1">ATCC 90797</strain>
    </source>
</reference>
<comment type="caution">
    <text evidence="1">The sequence shown here is derived from an EMBL/GenBank/DDBJ whole genome shotgun (WGS) entry which is preliminary data.</text>
</comment>
<dbReference type="Proteomes" id="UP000807025">
    <property type="component" value="Unassembled WGS sequence"/>
</dbReference>